<dbReference type="AlphaFoldDB" id="A0A484KPT7"/>
<dbReference type="PANTHER" id="PTHR34962:SF3">
    <property type="entry name" value="ABC SUBFAMILY C PROTEIN"/>
    <property type="match status" value="1"/>
</dbReference>
<evidence type="ECO:0000256" key="1">
    <source>
        <dbReference type="SAM" id="MobiDB-lite"/>
    </source>
</evidence>
<feature type="region of interest" description="Disordered" evidence="1">
    <location>
        <begin position="195"/>
        <end position="226"/>
    </location>
</feature>
<feature type="compositionally biased region" description="Basic residues" evidence="1">
    <location>
        <begin position="32"/>
        <end position="44"/>
    </location>
</feature>
<dbReference type="EMBL" id="OOIL02000450">
    <property type="protein sequence ID" value="VFQ65157.1"/>
    <property type="molecule type" value="Genomic_DNA"/>
</dbReference>
<feature type="compositionally biased region" description="Acidic residues" evidence="1">
    <location>
        <begin position="206"/>
        <end position="217"/>
    </location>
</feature>
<feature type="region of interest" description="Disordered" evidence="1">
    <location>
        <begin position="238"/>
        <end position="314"/>
    </location>
</feature>
<reference evidence="2 3" key="1">
    <citation type="submission" date="2018-04" db="EMBL/GenBank/DDBJ databases">
        <authorList>
            <person name="Vogel A."/>
        </authorList>
    </citation>
    <scope>NUCLEOTIDE SEQUENCE [LARGE SCALE GENOMIC DNA]</scope>
</reference>
<feature type="compositionally biased region" description="Basic and acidic residues" evidence="1">
    <location>
        <begin position="240"/>
        <end position="254"/>
    </location>
</feature>
<organism evidence="2 3">
    <name type="scientific">Cuscuta campestris</name>
    <dbReference type="NCBI Taxonomy" id="132261"/>
    <lineage>
        <taxon>Eukaryota</taxon>
        <taxon>Viridiplantae</taxon>
        <taxon>Streptophyta</taxon>
        <taxon>Embryophyta</taxon>
        <taxon>Tracheophyta</taxon>
        <taxon>Spermatophyta</taxon>
        <taxon>Magnoliopsida</taxon>
        <taxon>eudicotyledons</taxon>
        <taxon>Gunneridae</taxon>
        <taxon>Pentapetalae</taxon>
        <taxon>asterids</taxon>
        <taxon>lamiids</taxon>
        <taxon>Solanales</taxon>
        <taxon>Convolvulaceae</taxon>
        <taxon>Cuscuteae</taxon>
        <taxon>Cuscuta</taxon>
        <taxon>Cuscuta subgen. Grammica</taxon>
        <taxon>Cuscuta sect. Cleistogrammica</taxon>
    </lineage>
</organism>
<protein>
    <submittedName>
        <fullName evidence="2">Uncharacterized protein</fullName>
    </submittedName>
</protein>
<dbReference type="Proteomes" id="UP000595140">
    <property type="component" value="Unassembled WGS sequence"/>
</dbReference>
<accession>A0A484KPT7</accession>
<proteinExistence type="predicted"/>
<dbReference type="PANTHER" id="PTHR34962">
    <property type="entry name" value="EMBRYO DEFECTIVE 1703-RELATED"/>
    <property type="match status" value="1"/>
</dbReference>
<dbReference type="OrthoDB" id="1894577at2759"/>
<evidence type="ECO:0000313" key="2">
    <source>
        <dbReference type="EMBL" id="VFQ65157.1"/>
    </source>
</evidence>
<keyword evidence="3" id="KW-1185">Reference proteome</keyword>
<feature type="region of interest" description="Disordered" evidence="1">
    <location>
        <begin position="328"/>
        <end position="371"/>
    </location>
</feature>
<feature type="region of interest" description="Disordered" evidence="1">
    <location>
        <begin position="1"/>
        <end position="86"/>
    </location>
</feature>
<sequence>MRATASLLLPFKPIPRKHLSTKSSFAPLDKRKPSKRISHLRPKILKNPPAPIESSSPPTNPVTPSESPPEEFRAFHSDGVAGEDPNESEIQEISDNLREFQVSQVPEPSIAVNHGKAPAFNFLLWLGVVIVAWISWPALFGSEEGENSGEDEVSKMGVVGNSNDTSNLETFLNGNGNGGIKKKIEEIQAMAREARAKEKLGAAESSESEGEDEDEDSFASNPIGKEVENRLLMLHKPLKRSSEKLSEPLDDNPRRNSVKNDLNAAMLFKKKHRFRDFSGEPSRRPKGFTGVSKPDEEEQEKGDASIGEGKASLEEWDENSGVTLDVANSEHETGMTGTTVISNKTKRSKTNLNAKRGKAIERRSGKKSRGTKSEKVTDFWWLSLPYILVVHMHGDLNGERPQEQFFSIKSSSGDSSYIVAFEDHVDATNFCYLLQSYNDLEDFSPEIVIVSIDERGVKSGMENVIVVRKGQLKLYAGQPLGDVEMALRALIGQT</sequence>
<feature type="compositionally biased region" description="Low complexity" evidence="1">
    <location>
        <begin position="53"/>
        <end position="65"/>
    </location>
</feature>
<evidence type="ECO:0000313" key="3">
    <source>
        <dbReference type="Proteomes" id="UP000595140"/>
    </source>
</evidence>
<gene>
    <name evidence="2" type="ORF">CCAM_LOCUS6933</name>
</gene>
<name>A0A484KPT7_9ASTE</name>